<evidence type="ECO:0000256" key="4">
    <source>
        <dbReference type="ARBA" id="ARBA00023125"/>
    </source>
</evidence>
<evidence type="ECO:0000256" key="7">
    <source>
        <dbReference type="RuleBase" id="RU365101"/>
    </source>
</evidence>
<dbReference type="PRINTS" id="PR00416">
    <property type="entry name" value="EUTPISMRASEI"/>
</dbReference>
<dbReference type="Gene3D" id="2.170.11.10">
    <property type="entry name" value="DNA Topoisomerase I, domain 2"/>
    <property type="match status" value="1"/>
</dbReference>
<dbReference type="InterPro" id="IPR048045">
    <property type="entry name" value="Topoisomer_I_DNA-bd"/>
</dbReference>
<dbReference type="STRING" id="29833.A0A1E5RRP9"/>
<accession>A0A1E5RRP9</accession>
<dbReference type="InterPro" id="IPR013499">
    <property type="entry name" value="TopoI_euk"/>
</dbReference>
<dbReference type="InterPro" id="IPR001631">
    <property type="entry name" value="TopoI"/>
</dbReference>
<dbReference type="InterPro" id="IPR013034">
    <property type="entry name" value="DNA_topo_DNA_db_N_dom1"/>
</dbReference>
<evidence type="ECO:0000256" key="1">
    <source>
        <dbReference type="ARBA" id="ARBA00000213"/>
    </source>
</evidence>
<dbReference type="GO" id="GO:0003677">
    <property type="term" value="F:DNA binding"/>
    <property type="evidence" value="ECO:0007669"/>
    <property type="project" value="UniProtKB-UniRule"/>
</dbReference>
<dbReference type="Gene3D" id="3.90.15.10">
    <property type="entry name" value="Topoisomerase I, Chain A, domain 3"/>
    <property type="match status" value="1"/>
</dbReference>
<dbReference type="InterPro" id="IPR036202">
    <property type="entry name" value="TopoI_DNA-bd_euk_N_sf"/>
</dbReference>
<feature type="region of interest" description="Disordered" evidence="8">
    <location>
        <begin position="43"/>
        <end position="92"/>
    </location>
</feature>
<keyword evidence="3 6" id="KW-0799">Topoisomerase</keyword>
<feature type="compositionally biased region" description="Basic and acidic residues" evidence="8">
    <location>
        <begin position="43"/>
        <end position="81"/>
    </location>
</feature>
<dbReference type="Pfam" id="PF02919">
    <property type="entry name" value="Topoisom_I_N"/>
    <property type="match status" value="1"/>
</dbReference>
<dbReference type="InterPro" id="IPR011010">
    <property type="entry name" value="DNA_brk_join_enz"/>
</dbReference>
<dbReference type="InterPro" id="IPR013500">
    <property type="entry name" value="TopoI_cat_euk"/>
</dbReference>
<feature type="active site" description="O-(3'-phospho-DNA)-tyrosine intermediate" evidence="6">
    <location>
        <position position="701"/>
    </location>
</feature>
<dbReference type="PANTHER" id="PTHR10290:SF3">
    <property type="entry name" value="DNA TOPOISOMERASE 1"/>
    <property type="match status" value="1"/>
</dbReference>
<dbReference type="Proteomes" id="UP000095358">
    <property type="component" value="Unassembled WGS sequence"/>
</dbReference>
<dbReference type="InterPro" id="IPR013030">
    <property type="entry name" value="DNA_topo_DNA_db_N_dom2"/>
</dbReference>
<dbReference type="Pfam" id="PF14370">
    <property type="entry name" value="Topo_C_assoc"/>
    <property type="match status" value="1"/>
</dbReference>
<dbReference type="SUPFAM" id="SSF56349">
    <property type="entry name" value="DNA breaking-rejoining enzymes"/>
    <property type="match status" value="1"/>
</dbReference>
<keyword evidence="5 6" id="KW-0413">Isomerase</keyword>
<dbReference type="FunFam" id="3.90.15.10:FF:000002">
    <property type="entry name" value="DNA topoisomerase I"/>
    <property type="match status" value="1"/>
</dbReference>
<dbReference type="Gene3D" id="1.10.10.41">
    <property type="entry name" value="Yeast DNA topoisomerase - domain 1"/>
    <property type="match status" value="1"/>
</dbReference>
<dbReference type="GO" id="GO:0005730">
    <property type="term" value="C:nucleolus"/>
    <property type="evidence" value="ECO:0007669"/>
    <property type="project" value="TreeGrafter"/>
</dbReference>
<gene>
    <name evidence="10" type="ORF">AWRI3580_g2228</name>
</gene>
<dbReference type="EC" id="5.6.2.1" evidence="7"/>
<evidence type="ECO:0000256" key="8">
    <source>
        <dbReference type="SAM" id="MobiDB-lite"/>
    </source>
</evidence>
<evidence type="ECO:0000256" key="6">
    <source>
        <dbReference type="PROSITE-ProRule" id="PRU01382"/>
    </source>
</evidence>
<dbReference type="InterPro" id="IPR008336">
    <property type="entry name" value="TopoI_DNA-bd_euk"/>
</dbReference>
<dbReference type="CDD" id="cd00659">
    <property type="entry name" value="Topo_IB_C"/>
    <property type="match status" value="1"/>
</dbReference>
<evidence type="ECO:0000313" key="10">
    <source>
        <dbReference type="EMBL" id="OEJ89403.1"/>
    </source>
</evidence>
<dbReference type="InterPro" id="IPR018521">
    <property type="entry name" value="TopoIB_AS"/>
</dbReference>
<dbReference type="Gene3D" id="1.10.132.10">
    <property type="match status" value="1"/>
</dbReference>
<dbReference type="SUPFAM" id="SSF56741">
    <property type="entry name" value="Eukaryotic DNA topoisomerase I, N-terminal DNA-binding fragment"/>
    <property type="match status" value="1"/>
</dbReference>
<organism evidence="10 11">
    <name type="scientific">Hanseniaspora uvarum</name>
    <name type="common">Yeast</name>
    <name type="synonym">Kloeckera apiculata</name>
    <dbReference type="NCBI Taxonomy" id="29833"/>
    <lineage>
        <taxon>Eukaryota</taxon>
        <taxon>Fungi</taxon>
        <taxon>Dikarya</taxon>
        <taxon>Ascomycota</taxon>
        <taxon>Saccharomycotina</taxon>
        <taxon>Saccharomycetes</taxon>
        <taxon>Saccharomycodales</taxon>
        <taxon>Saccharomycodaceae</taxon>
        <taxon>Hanseniaspora</taxon>
    </lineage>
</organism>
<name>A0A1E5RRP9_HANUV</name>
<protein>
    <recommendedName>
        <fullName evidence="7">DNA topoisomerase I</fullName>
        <ecNumber evidence="7">5.6.2.1</ecNumber>
    </recommendedName>
    <alternativeName>
        <fullName evidence="7">DNA topoisomerase 1</fullName>
    </alternativeName>
</protein>
<dbReference type="InterPro" id="IPR014711">
    <property type="entry name" value="TopoI_cat_a-hlx-sub_euk"/>
</dbReference>
<dbReference type="AlphaFoldDB" id="A0A1E5RRP9"/>
<evidence type="ECO:0000259" key="9">
    <source>
        <dbReference type="SMART" id="SM00435"/>
    </source>
</evidence>
<dbReference type="OrthoDB" id="47179at2759"/>
<dbReference type="InterPro" id="IPR051062">
    <property type="entry name" value="Topoisomerase_IB"/>
</dbReference>
<dbReference type="GO" id="GO:0007059">
    <property type="term" value="P:chromosome segregation"/>
    <property type="evidence" value="ECO:0007669"/>
    <property type="project" value="TreeGrafter"/>
</dbReference>
<dbReference type="InterPro" id="IPR014727">
    <property type="entry name" value="TopoI_cat_a/b-sub_euk"/>
</dbReference>
<comment type="catalytic activity">
    <reaction evidence="1 6 7">
        <text>ATP-independent breakage of single-stranded DNA, followed by passage and rejoining.</text>
        <dbReference type="EC" id="5.6.2.1"/>
    </reaction>
</comment>
<evidence type="ECO:0000256" key="2">
    <source>
        <dbReference type="ARBA" id="ARBA00006645"/>
    </source>
</evidence>
<dbReference type="EMBL" id="LPNN01000004">
    <property type="protein sequence ID" value="OEJ89403.1"/>
    <property type="molecule type" value="Genomic_DNA"/>
</dbReference>
<evidence type="ECO:0000313" key="11">
    <source>
        <dbReference type="Proteomes" id="UP000095358"/>
    </source>
</evidence>
<dbReference type="InterPro" id="IPR025834">
    <property type="entry name" value="TopoI_C_dom"/>
</dbReference>
<comment type="caution">
    <text evidence="10">The sequence shown here is derived from an EMBL/GenBank/DDBJ whole genome shotgun (WGS) entry which is preliminary data.</text>
</comment>
<dbReference type="GO" id="GO:0006260">
    <property type="term" value="P:DNA replication"/>
    <property type="evidence" value="ECO:0007669"/>
    <property type="project" value="TreeGrafter"/>
</dbReference>
<evidence type="ECO:0000256" key="5">
    <source>
        <dbReference type="ARBA" id="ARBA00023235"/>
    </source>
</evidence>
<dbReference type="GO" id="GO:0006338">
    <property type="term" value="P:chromatin remodeling"/>
    <property type="evidence" value="ECO:0007669"/>
    <property type="project" value="UniProtKB-ARBA"/>
</dbReference>
<comment type="similarity">
    <text evidence="2 6 7">Belongs to the type IB topoisomerase family.</text>
</comment>
<keyword evidence="4 6" id="KW-0238">DNA-binding</keyword>
<dbReference type="CDD" id="cd03488">
    <property type="entry name" value="Topoisomer_IB_N_htopoI_like"/>
    <property type="match status" value="1"/>
</dbReference>
<dbReference type="FunFam" id="1.10.10.41:FF:000001">
    <property type="entry name" value="DNA topoisomerase I"/>
    <property type="match status" value="1"/>
</dbReference>
<dbReference type="GO" id="GO:0006265">
    <property type="term" value="P:DNA topological change"/>
    <property type="evidence" value="ECO:0007669"/>
    <property type="project" value="UniProtKB-UniRule"/>
</dbReference>
<dbReference type="VEuPathDB" id="FungiDB:AWRI3580_g2228"/>
<dbReference type="PROSITE" id="PS00176">
    <property type="entry name" value="TOPO_IB_1"/>
    <property type="match status" value="1"/>
</dbReference>
<dbReference type="FunFam" id="2.170.11.10:FF:000001">
    <property type="entry name" value="DNA topoisomerase I"/>
    <property type="match status" value="1"/>
</dbReference>
<feature type="domain" description="DNA topoisomerase I eukaryotic-type" evidence="9">
    <location>
        <begin position="261"/>
        <end position="715"/>
    </location>
</feature>
<dbReference type="GO" id="GO:0005694">
    <property type="term" value="C:chromosome"/>
    <property type="evidence" value="ECO:0007669"/>
    <property type="project" value="InterPro"/>
</dbReference>
<keyword evidence="11" id="KW-1185">Reference proteome</keyword>
<dbReference type="SMART" id="SM00435">
    <property type="entry name" value="TOPEUc"/>
    <property type="match status" value="1"/>
</dbReference>
<comment type="function">
    <text evidence="7">Releases the supercoiling and torsional tension of DNA introduced during the DNA replication and transcription by transiently cleaving and rejoining one strand of the DNA duplex. Introduces a single-strand break via transesterification at the specific target site 5'-[CT]CCTTp site in duplex DNA. The scissile phosphodiester is attacked by the catalytic tyrosine of the enzyme, resulting in the formation of a DNA-(3'-phosphotyrosyl)-enzyme intermediate and the expulsion of a 5'-OH DNA strand. The free DNA strand then undergoes passage around the unbroken strand thus removing DNA supercoils. Finally, in the religation step, the DNA 5'-OH attacks the covalent intermediate to expel the active-site tyrosine and restore the DNA phosphodiester backbone.</text>
</comment>
<proteinExistence type="inferred from homology"/>
<dbReference type="PROSITE" id="PS52038">
    <property type="entry name" value="TOPO_IB_2"/>
    <property type="match status" value="1"/>
</dbReference>
<sequence length="743" mass="86561">MATKITGSLIDEQPLKKKVKLSARKNDEEIPLSKLKIKLKNKEPQVQKIKKENLKDERPLNKLLQHSEKTPDGETETKIESNENSLNIKSEGDSEESYKWWEEGIQDGVKKWDTLQHNGVLFPPPYEPLPSNVKLIYDGVPVTLPLDAEEVAGFFGVMINTDHAKNPVFQKNFFADFQKVLKKSGGVVEPKDTKITVFKKCDFSKIFEYYESKREERKQMSRADKKKIKDEKDKLEEPYKYCILDGRKEQVGNFRVEPPSLFRGRGQHPKTGCLKTRVFPEDIILNLGPGSPVPEPPSGHQWGEIRRDNTVQWLAMWKENIFNSVKYVRFAANSSLKGISDYKKFEKARELKIHIDAIRDDYKKKLYSKVMFERQIAVATYLIDVFALRAGGEKGDDEADTVGCCSLRYEHIELFEPNNVTFDFLGKDSIRYYQKVEVDKQVFKSLKLFKKSPKKKGDQLFDRLDPSILNKHLQGYMPGLTAKVFRTYNASKTMQDQIDAMDIKAEEPVQEKLLKYNAANREVAILCNHQKSVSKNHETSMQKANDKIQELLWQKIRLKKCLLQLKPDLKKIDKKFFAEIDDFKKEKELEVIEKIYERDIVKYKRKFTSENEKRKEKSEALLPDEDLKEWLESAEKSRADLIKEVETGADFSEEFMKKSGDEEKIRAKIKKFEERIQVAFIQLKDRDDNSQVSLGTSKINYIDPRLSVMFSKKFGVPIERLFTKTLRDKFTWAIESADETWRF</sequence>
<evidence type="ECO:0000256" key="3">
    <source>
        <dbReference type="ARBA" id="ARBA00023029"/>
    </source>
</evidence>
<dbReference type="PANTHER" id="PTHR10290">
    <property type="entry name" value="DNA TOPOISOMERASE I"/>
    <property type="match status" value="1"/>
</dbReference>
<reference evidence="11" key="1">
    <citation type="journal article" date="2016" name="Genome Announc.">
        <title>Genome sequences of three species of Hanseniaspora isolated from spontaneous wine fermentations.</title>
        <authorList>
            <person name="Sternes P.R."/>
            <person name="Lee D."/>
            <person name="Kutyna D.R."/>
            <person name="Borneman A.R."/>
        </authorList>
    </citation>
    <scope>NUCLEOTIDE SEQUENCE [LARGE SCALE GENOMIC DNA]</scope>
    <source>
        <strain evidence="11">AWRI3580</strain>
    </source>
</reference>
<dbReference type="GO" id="GO:0003917">
    <property type="term" value="F:DNA topoisomerase type I (single strand cut, ATP-independent) activity"/>
    <property type="evidence" value="ECO:0007669"/>
    <property type="project" value="UniProtKB-UniRule"/>
</dbReference>
<dbReference type="Pfam" id="PF01028">
    <property type="entry name" value="Topoisom_I"/>
    <property type="match status" value="1"/>
</dbReference>